<reference evidence="1 2" key="1">
    <citation type="submission" date="2023-02" db="EMBL/GenBank/DDBJ databases">
        <title>Genome sequence of Mucilaginibacter jinjuensis strain KACC 16571.</title>
        <authorList>
            <person name="Kim S."/>
            <person name="Heo J."/>
            <person name="Kwon S.-W."/>
        </authorList>
    </citation>
    <scope>NUCLEOTIDE SEQUENCE [LARGE SCALE GENOMIC DNA]</scope>
    <source>
        <strain evidence="1 2">KACC 16571</strain>
    </source>
</reference>
<name>A0ABY7T9B4_9SPHI</name>
<dbReference type="Pfam" id="PF11306">
    <property type="entry name" value="DUF3108"/>
    <property type="match status" value="1"/>
</dbReference>
<protein>
    <submittedName>
        <fullName evidence="1">DUF3108 domain-containing protein</fullName>
    </submittedName>
</protein>
<dbReference type="InterPro" id="IPR021457">
    <property type="entry name" value="DUF3108"/>
</dbReference>
<organism evidence="1 2">
    <name type="scientific">Mucilaginibacter jinjuensis</name>
    <dbReference type="NCBI Taxonomy" id="1176721"/>
    <lineage>
        <taxon>Bacteria</taxon>
        <taxon>Pseudomonadati</taxon>
        <taxon>Bacteroidota</taxon>
        <taxon>Sphingobacteriia</taxon>
        <taxon>Sphingobacteriales</taxon>
        <taxon>Sphingobacteriaceae</taxon>
        <taxon>Mucilaginibacter</taxon>
    </lineage>
</organism>
<dbReference type="RefSeq" id="WP_273631095.1">
    <property type="nucleotide sequence ID" value="NZ_CP117167.1"/>
</dbReference>
<evidence type="ECO:0000313" key="1">
    <source>
        <dbReference type="EMBL" id="WCT12823.1"/>
    </source>
</evidence>
<sequence length="263" mass="30023">MRKAFYAFLILLGCVLLAFKVQQVTMPDRIADTAFKSGELLNYRLKYGLFTAAEAHLKIEDSEVNFDGKPVYHIIADGATAGSFEVFYKVRNRYESYIDKTTLLPYLYTENRHEGSWHHTDKVTFNRADDKITANSGTYPFSGKVFDFPSAYYFARNLDVSKLKIGETFDMRYFLDNGIQTLSITFIGREKIKCALGTFNCLKFNPTIIPGHIFRKNSKLYLWITDDNNRIPVKAHVEVVIGSVTMELTDAKGLKFPLNAVTK</sequence>
<keyword evidence="2" id="KW-1185">Reference proteome</keyword>
<dbReference type="Proteomes" id="UP001216139">
    <property type="component" value="Chromosome"/>
</dbReference>
<gene>
    <name evidence="1" type="ORF">PQO05_02600</name>
</gene>
<proteinExistence type="predicted"/>
<evidence type="ECO:0000313" key="2">
    <source>
        <dbReference type="Proteomes" id="UP001216139"/>
    </source>
</evidence>
<dbReference type="EMBL" id="CP117167">
    <property type="protein sequence ID" value="WCT12823.1"/>
    <property type="molecule type" value="Genomic_DNA"/>
</dbReference>
<accession>A0ABY7T9B4</accession>